<organism evidence="1 2">
    <name type="scientific">Kosakonia phage Kc166A</name>
    <dbReference type="NCBI Taxonomy" id="2801381"/>
    <lineage>
        <taxon>Viruses</taxon>
        <taxon>Duplodnaviria</taxon>
        <taxon>Heunggongvirae</taxon>
        <taxon>Uroviricota</taxon>
        <taxon>Caudoviricetes</taxon>
        <taxon>Autographivirales</taxon>
        <taxon>Autotranscriptaviridae</taxon>
        <taxon>Studiervirinae</taxon>
        <taxon>Kayfunavirus</taxon>
        <taxon>Kayfunavirus Kc166A</taxon>
    </lineage>
</organism>
<name>A0AAE7RMJ0_9CAUD</name>
<evidence type="ECO:0000313" key="2">
    <source>
        <dbReference type="Proteomes" id="UP000827835"/>
    </source>
</evidence>
<keyword evidence="2" id="KW-1185">Reference proteome</keyword>
<accession>A0AAE7RMJ0</accession>
<reference evidence="2" key="1">
    <citation type="journal article" date="2021" name="Viruses">
        <title>Novel Viruses That Lyse Plant and Human Strains of Kosakonia cowanii.</title>
        <authorList>
            <person name="Petrzik K."/>
            <person name="Brazdova S."/>
            <person name="Krawczyk K."/>
        </authorList>
    </citation>
    <scope>NUCLEOTIDE SEQUENCE [LARGE SCALE GENOMIC DNA]</scope>
</reference>
<dbReference type="EMBL" id="MW258709">
    <property type="protein sequence ID" value="QVV96846.1"/>
    <property type="molecule type" value="Genomic_DNA"/>
</dbReference>
<dbReference type="Proteomes" id="UP000827835">
    <property type="component" value="Segment"/>
</dbReference>
<evidence type="ECO:0000313" key="1">
    <source>
        <dbReference type="EMBL" id="QVV96846.1"/>
    </source>
</evidence>
<sequence>MKSQLFVAPYGLTVIKPGVAYVNRPSTHSRREQHERNNLLVRRMVAEGNAADLRCLDPKSEDGKLLAEAWKAYDQRNTIRHTSRGDFCHLHTGSHEVK</sequence>
<protein>
    <submittedName>
        <fullName evidence="1">Uncharacterized protein</fullName>
    </submittedName>
</protein>
<proteinExistence type="predicted"/>